<keyword evidence="5 8" id="KW-0812">Transmembrane</keyword>
<dbReference type="RefSeq" id="WP_009850374.1">
    <property type="nucleotide sequence ID" value="NZ_DS022294.1"/>
</dbReference>
<keyword evidence="7 8" id="KW-0472">Membrane</keyword>
<evidence type="ECO:0000256" key="5">
    <source>
        <dbReference type="ARBA" id="ARBA00022692"/>
    </source>
</evidence>
<feature type="transmembrane region" description="Helical" evidence="8">
    <location>
        <begin position="12"/>
        <end position="34"/>
    </location>
</feature>
<evidence type="ECO:0000256" key="1">
    <source>
        <dbReference type="ARBA" id="ARBA00004651"/>
    </source>
</evidence>
<dbReference type="EMBL" id="AATS01000006">
    <property type="protein sequence ID" value="EAU54764.1"/>
    <property type="molecule type" value="Genomic_DNA"/>
</dbReference>
<accession>Q0EZE0</accession>
<reference evidence="9 10" key="1">
    <citation type="submission" date="2006-09" db="EMBL/GenBank/DDBJ databases">
        <authorList>
            <person name="Emerson D."/>
            <person name="Ferriera S."/>
            <person name="Johnson J."/>
            <person name="Kravitz S."/>
            <person name="Halpern A."/>
            <person name="Remington K."/>
            <person name="Beeson K."/>
            <person name="Tran B."/>
            <person name="Rogers Y.-H."/>
            <person name="Friedman R."/>
            <person name="Venter J.C."/>
        </authorList>
    </citation>
    <scope>NUCLEOTIDE SEQUENCE [LARGE SCALE GENOMIC DNA]</scope>
    <source>
        <strain evidence="9 10">PV-1</strain>
    </source>
</reference>
<evidence type="ECO:0000256" key="4">
    <source>
        <dbReference type="ARBA" id="ARBA00022475"/>
    </source>
</evidence>
<dbReference type="eggNOG" id="COG0628">
    <property type="taxonomic scope" value="Bacteria"/>
</dbReference>
<keyword evidence="10" id="KW-1185">Reference proteome</keyword>
<dbReference type="AlphaFoldDB" id="Q0EZE0"/>
<dbReference type="InParanoid" id="Q0EZE0"/>
<keyword evidence="6 8" id="KW-1133">Transmembrane helix</keyword>
<dbReference type="OrthoDB" id="5792512at2"/>
<evidence type="ECO:0000256" key="6">
    <source>
        <dbReference type="ARBA" id="ARBA00022989"/>
    </source>
</evidence>
<evidence type="ECO:0008006" key="11">
    <source>
        <dbReference type="Google" id="ProtNLM"/>
    </source>
</evidence>
<feature type="transmembrane region" description="Helical" evidence="8">
    <location>
        <begin position="208"/>
        <end position="229"/>
    </location>
</feature>
<protein>
    <recommendedName>
        <fullName evidence="11">Permease</fullName>
    </recommendedName>
</protein>
<keyword evidence="3" id="KW-0813">Transport</keyword>
<keyword evidence="4" id="KW-1003">Cell membrane</keyword>
<evidence type="ECO:0000256" key="3">
    <source>
        <dbReference type="ARBA" id="ARBA00022448"/>
    </source>
</evidence>
<feature type="transmembrane region" description="Helical" evidence="8">
    <location>
        <begin position="319"/>
        <end position="340"/>
    </location>
</feature>
<name>Q0EZE0_9PROT</name>
<organism evidence="9 10">
    <name type="scientific">Mariprofundus ferrooxydans PV-1</name>
    <dbReference type="NCBI Taxonomy" id="314345"/>
    <lineage>
        <taxon>Bacteria</taxon>
        <taxon>Pseudomonadati</taxon>
        <taxon>Pseudomonadota</taxon>
        <taxon>Candidatius Mariprofundia</taxon>
        <taxon>Mariprofundales</taxon>
        <taxon>Mariprofundaceae</taxon>
        <taxon>Mariprofundus</taxon>
    </lineage>
</organism>
<feature type="transmembrane region" description="Helical" evidence="8">
    <location>
        <begin position="40"/>
        <end position="58"/>
    </location>
</feature>
<dbReference type="Proteomes" id="UP000005297">
    <property type="component" value="Unassembled WGS sequence"/>
</dbReference>
<comment type="caution">
    <text evidence="9">The sequence shown here is derived from an EMBL/GenBank/DDBJ whole genome shotgun (WGS) entry which is preliminary data.</text>
</comment>
<feature type="transmembrane region" description="Helical" evidence="8">
    <location>
        <begin position="67"/>
        <end position="90"/>
    </location>
</feature>
<evidence type="ECO:0000313" key="9">
    <source>
        <dbReference type="EMBL" id="EAU54764.1"/>
    </source>
</evidence>
<feature type="transmembrane region" description="Helical" evidence="8">
    <location>
        <begin position="235"/>
        <end position="257"/>
    </location>
</feature>
<evidence type="ECO:0000313" key="10">
    <source>
        <dbReference type="Proteomes" id="UP000005297"/>
    </source>
</evidence>
<dbReference type="GO" id="GO:0005886">
    <property type="term" value="C:plasma membrane"/>
    <property type="evidence" value="ECO:0007669"/>
    <property type="project" value="UniProtKB-SubCell"/>
</dbReference>
<proteinExistence type="inferred from homology"/>
<evidence type="ECO:0000256" key="8">
    <source>
        <dbReference type="SAM" id="Phobius"/>
    </source>
</evidence>
<comment type="subcellular location">
    <subcellularLocation>
        <location evidence="1">Cell membrane</location>
        <topology evidence="1">Multi-pass membrane protein</topology>
    </subcellularLocation>
</comment>
<dbReference type="Pfam" id="PF01594">
    <property type="entry name" value="AI-2E_transport"/>
    <property type="match status" value="1"/>
</dbReference>
<dbReference type="HOGENOM" id="CLU_031275_8_2_0"/>
<dbReference type="PANTHER" id="PTHR21716:SF53">
    <property type="entry name" value="PERMEASE PERM-RELATED"/>
    <property type="match status" value="1"/>
</dbReference>
<feature type="transmembrane region" description="Helical" evidence="8">
    <location>
        <begin position="277"/>
        <end position="299"/>
    </location>
</feature>
<gene>
    <name evidence="9" type="ORF">SPV1_14309</name>
</gene>
<dbReference type="PANTHER" id="PTHR21716">
    <property type="entry name" value="TRANSMEMBRANE PROTEIN"/>
    <property type="match status" value="1"/>
</dbReference>
<dbReference type="InterPro" id="IPR002549">
    <property type="entry name" value="AI-2E-like"/>
</dbReference>
<comment type="similarity">
    <text evidence="2">Belongs to the autoinducer-2 exporter (AI-2E) (TC 2.A.86) family.</text>
</comment>
<evidence type="ECO:0000256" key="7">
    <source>
        <dbReference type="ARBA" id="ARBA00023136"/>
    </source>
</evidence>
<dbReference type="STRING" id="314344.AL013_11560"/>
<sequence>MIRESTMLSHPLLQASVIFSVLVTALALTASLFYPLLFTLLVATLLYAAMFPTTSYLIRRGVSPTQAVVMVMTVIVTFVLLMGALLYPLIAAQLDQLSTRTGSIDVRLTRLLLQVNTFTTGYLDISFNPAETAAQLVNSVTHSLDTMQATVTSYFDDVAFSLFLVPLITFFLLRDFRSLRNQAMQLLPNRYFELGWMIYNATSSQLHAYLRGITIQMVCITLICTAGFWLAGIDFAPLLGILTGLLNLIPIFGIALAKIPPVLVVLLSDKPDLTSMILALAVVFAAQLVDTAYILPRVIAKSANLHPVTVMLSVSLAGYYFGFTGLIATVPLLFSGKVIFSELFSGLRDFSPTHQQHVVARLKQSMPHML</sequence>
<feature type="transmembrane region" description="Helical" evidence="8">
    <location>
        <begin position="158"/>
        <end position="176"/>
    </location>
</feature>
<dbReference type="GO" id="GO:0055085">
    <property type="term" value="P:transmembrane transport"/>
    <property type="evidence" value="ECO:0007669"/>
    <property type="project" value="TreeGrafter"/>
</dbReference>
<evidence type="ECO:0000256" key="2">
    <source>
        <dbReference type="ARBA" id="ARBA00009773"/>
    </source>
</evidence>